<evidence type="ECO:0000256" key="7">
    <source>
        <dbReference type="SAM" id="MobiDB-lite"/>
    </source>
</evidence>
<keyword evidence="8" id="KW-1133">Transmembrane helix</keyword>
<reference evidence="10" key="2">
    <citation type="submission" date="2020-09" db="EMBL/GenBank/DDBJ databases">
        <authorList>
            <person name="Sun Q."/>
            <person name="Ohkuma M."/>
        </authorList>
    </citation>
    <scope>NUCLEOTIDE SEQUENCE</scope>
    <source>
        <strain evidence="10">JCM 4784</strain>
    </source>
</reference>
<keyword evidence="2" id="KW-0645">Protease</keyword>
<comment type="cofactor">
    <cofactor evidence="1">
        <name>Zn(2+)</name>
        <dbReference type="ChEBI" id="CHEBI:29105"/>
    </cofactor>
</comment>
<evidence type="ECO:0000256" key="3">
    <source>
        <dbReference type="ARBA" id="ARBA00022723"/>
    </source>
</evidence>
<feature type="transmembrane region" description="Helical" evidence="8">
    <location>
        <begin position="302"/>
        <end position="323"/>
    </location>
</feature>
<feature type="transmembrane region" description="Helical" evidence="8">
    <location>
        <begin position="532"/>
        <end position="550"/>
    </location>
</feature>
<accession>A0A919E0Y1</accession>
<evidence type="ECO:0000256" key="5">
    <source>
        <dbReference type="ARBA" id="ARBA00022833"/>
    </source>
</evidence>
<protein>
    <recommendedName>
        <fullName evidence="9">Peptidase M48 domain-containing protein</fullName>
    </recommendedName>
</protein>
<feature type="domain" description="Peptidase M48" evidence="9">
    <location>
        <begin position="278"/>
        <end position="446"/>
    </location>
</feature>
<organism evidence="10 11">
    <name type="scientific">Streptomyces longispororuber</name>
    <dbReference type="NCBI Taxonomy" id="68230"/>
    <lineage>
        <taxon>Bacteria</taxon>
        <taxon>Bacillati</taxon>
        <taxon>Actinomycetota</taxon>
        <taxon>Actinomycetes</taxon>
        <taxon>Kitasatosporales</taxon>
        <taxon>Streptomycetaceae</taxon>
        <taxon>Streptomyces</taxon>
    </lineage>
</organism>
<keyword evidence="4" id="KW-0378">Hydrolase</keyword>
<comment type="caution">
    <text evidence="10">The sequence shown here is derived from an EMBL/GenBank/DDBJ whole genome shotgun (WGS) entry which is preliminary data.</text>
</comment>
<evidence type="ECO:0000313" key="10">
    <source>
        <dbReference type="EMBL" id="GHE99434.1"/>
    </source>
</evidence>
<dbReference type="GO" id="GO:0006508">
    <property type="term" value="P:proteolysis"/>
    <property type="evidence" value="ECO:0007669"/>
    <property type="project" value="UniProtKB-KW"/>
</dbReference>
<evidence type="ECO:0000256" key="1">
    <source>
        <dbReference type="ARBA" id="ARBA00001947"/>
    </source>
</evidence>
<evidence type="ECO:0000259" key="9">
    <source>
        <dbReference type="Pfam" id="PF01435"/>
    </source>
</evidence>
<dbReference type="AlphaFoldDB" id="A0A919E0Y1"/>
<keyword evidence="3" id="KW-0479">Metal-binding</keyword>
<evidence type="ECO:0000256" key="8">
    <source>
        <dbReference type="SAM" id="Phobius"/>
    </source>
</evidence>
<evidence type="ECO:0000313" key="11">
    <source>
        <dbReference type="Proteomes" id="UP000608024"/>
    </source>
</evidence>
<dbReference type="EMBL" id="BNBT01000250">
    <property type="protein sequence ID" value="GHE99434.1"/>
    <property type="molecule type" value="Genomic_DNA"/>
</dbReference>
<evidence type="ECO:0000256" key="2">
    <source>
        <dbReference type="ARBA" id="ARBA00022670"/>
    </source>
</evidence>
<evidence type="ECO:0000256" key="4">
    <source>
        <dbReference type="ARBA" id="ARBA00022801"/>
    </source>
</evidence>
<keyword evidence="8" id="KW-0472">Membrane</keyword>
<feature type="transmembrane region" description="Helical" evidence="8">
    <location>
        <begin position="93"/>
        <end position="114"/>
    </location>
</feature>
<dbReference type="GO" id="GO:0046872">
    <property type="term" value="F:metal ion binding"/>
    <property type="evidence" value="ECO:0007669"/>
    <property type="project" value="UniProtKB-KW"/>
</dbReference>
<name>A0A919E0Y1_9ACTN</name>
<dbReference type="InterPro" id="IPR001915">
    <property type="entry name" value="Peptidase_M48"/>
</dbReference>
<keyword evidence="6" id="KW-0482">Metalloprotease</keyword>
<dbReference type="GO" id="GO:0004222">
    <property type="term" value="F:metalloendopeptidase activity"/>
    <property type="evidence" value="ECO:0007669"/>
    <property type="project" value="InterPro"/>
</dbReference>
<gene>
    <name evidence="10" type="ORF">GCM10018785_73860</name>
</gene>
<feature type="transmembrane region" description="Helical" evidence="8">
    <location>
        <begin position="21"/>
        <end position="38"/>
    </location>
</feature>
<keyword evidence="11" id="KW-1185">Reference proteome</keyword>
<reference evidence="10" key="1">
    <citation type="journal article" date="2014" name="Int. J. Syst. Evol. Microbiol.">
        <title>Complete genome sequence of Corynebacterium casei LMG S-19264T (=DSM 44701T), isolated from a smear-ripened cheese.</title>
        <authorList>
            <consortium name="US DOE Joint Genome Institute (JGI-PGF)"/>
            <person name="Walter F."/>
            <person name="Albersmeier A."/>
            <person name="Kalinowski J."/>
            <person name="Ruckert C."/>
        </authorList>
    </citation>
    <scope>NUCLEOTIDE SEQUENCE</scope>
    <source>
        <strain evidence="10">JCM 4784</strain>
    </source>
</reference>
<dbReference type="Pfam" id="PF01435">
    <property type="entry name" value="Peptidase_M48"/>
    <property type="match status" value="1"/>
</dbReference>
<feature type="transmembrane region" description="Helical" evidence="8">
    <location>
        <begin position="343"/>
        <end position="361"/>
    </location>
</feature>
<dbReference type="RefSeq" id="WP_190140610.1">
    <property type="nucleotide sequence ID" value="NZ_BNBT01000250.1"/>
</dbReference>
<keyword evidence="5" id="KW-0862">Zinc</keyword>
<feature type="region of interest" description="Disordered" evidence="7">
    <location>
        <begin position="237"/>
        <end position="259"/>
    </location>
</feature>
<keyword evidence="8" id="KW-0812">Transmembrane</keyword>
<sequence length="552" mass="59718">MTDTGVLRRDQRLLGQGSTRRCVLFLVLVVTLVAGLWLRAVRVLVSSGQGPDVLDRPHHPSRGPLPLDALRLVKLELARPYEVRALDNAESTAATAVAVTLLIAAVLHLGGSAWRRRRLVRIGPEDIRLYAPLRQLALRAGLRRVPAFSYAPRRPGTGAVTLGAAGRYGIALDNGLKSVLEGAPFCGSPCACERPEPARVVAPPPGGARNRCGWSRNGRCPLAEPCPAPGLGPCGGGGRSGRHGRDVPEGGGAVNATEPPPCPALDNWFRETRDGAICAAVVLHEMAHVRNRDVELGNAVRALWLAFAATTVLPYAVLLAWLGGGAALGAGPAGQQCSPLREGFLVALLVTTVYVAYTDILRHRELCADLDAVDWGADPRAWHVLAEQQVQRRMGPRWELRHWHKEPEDSWPALFRWAYETRLLRSGTRPWHTHPGWWWRIRALERPPHPVGGYGTWTQATILTGTVVALMHMLFNELAHATDLAPLTSYLFYGGAVLCVSLGRTLTVHPNEPVRPRPRPFGAASAGRTRRAVLLGGSVLLLVVLDPLGLGA</sequence>
<dbReference type="Proteomes" id="UP000608024">
    <property type="component" value="Unassembled WGS sequence"/>
</dbReference>
<proteinExistence type="predicted"/>
<evidence type="ECO:0000256" key="6">
    <source>
        <dbReference type="ARBA" id="ARBA00023049"/>
    </source>
</evidence>